<name>A0A425CFH4_9STRA</name>
<evidence type="ECO:0000256" key="2">
    <source>
        <dbReference type="SAM" id="Phobius"/>
    </source>
</evidence>
<feature type="region of interest" description="Disordered" evidence="1">
    <location>
        <begin position="48"/>
        <end position="67"/>
    </location>
</feature>
<sequence>MTVINCGEDDKSKAGTLVVTVPVVVVTIAALYETTVAKPQAKAQIKHRNCRASTEATSTAPKNSKQIKLQRPTIQNAKLMEKNDAMANQFFEYNTFRPKSLGDNISATSWISNVEKSNQKAQQF</sequence>
<accession>A0A425CFH4</accession>
<organism evidence="3 4">
    <name type="scientific">Peronospora effusa</name>
    <dbReference type="NCBI Taxonomy" id="542832"/>
    <lineage>
        <taxon>Eukaryota</taxon>
        <taxon>Sar</taxon>
        <taxon>Stramenopiles</taxon>
        <taxon>Oomycota</taxon>
        <taxon>Peronosporomycetes</taxon>
        <taxon>Peronosporales</taxon>
        <taxon>Peronosporaceae</taxon>
        <taxon>Peronospora</taxon>
    </lineage>
</organism>
<feature type="transmembrane region" description="Helical" evidence="2">
    <location>
        <begin position="14"/>
        <end position="32"/>
    </location>
</feature>
<dbReference type="Proteomes" id="UP000286097">
    <property type="component" value="Unassembled WGS sequence"/>
</dbReference>
<dbReference type="AlphaFoldDB" id="A0A425CFH4"/>
<evidence type="ECO:0000313" key="3">
    <source>
        <dbReference type="EMBL" id="RQM15795.1"/>
    </source>
</evidence>
<keyword evidence="2" id="KW-1133">Transmembrane helix</keyword>
<gene>
    <name evidence="3" type="ORF">DD237_002430</name>
</gene>
<dbReference type="EMBL" id="QKXF01000143">
    <property type="protein sequence ID" value="RQM15795.1"/>
    <property type="molecule type" value="Genomic_DNA"/>
</dbReference>
<protein>
    <submittedName>
        <fullName evidence="3">Uncharacterized protein</fullName>
    </submittedName>
</protein>
<proteinExistence type="predicted"/>
<evidence type="ECO:0000256" key="1">
    <source>
        <dbReference type="SAM" id="MobiDB-lite"/>
    </source>
</evidence>
<keyword evidence="2" id="KW-0472">Membrane</keyword>
<keyword evidence="2" id="KW-0812">Transmembrane</keyword>
<dbReference type="VEuPathDB" id="FungiDB:DD237_002430"/>
<feature type="compositionally biased region" description="Polar residues" evidence="1">
    <location>
        <begin position="51"/>
        <end position="67"/>
    </location>
</feature>
<reference evidence="3 4" key="1">
    <citation type="submission" date="2018-06" db="EMBL/GenBank/DDBJ databases">
        <title>Comparative genomics of downy mildews reveals potential adaptations to biotrophy.</title>
        <authorList>
            <person name="Fletcher K."/>
            <person name="Klosterman S.J."/>
            <person name="Derevnina L."/>
            <person name="Martin F."/>
            <person name="Koike S."/>
            <person name="Reyes Chin-Wo S."/>
            <person name="Mou B."/>
            <person name="Michelmore R."/>
        </authorList>
    </citation>
    <scope>NUCLEOTIDE SEQUENCE [LARGE SCALE GENOMIC DNA]</scope>
    <source>
        <strain evidence="3 4">R13</strain>
    </source>
</reference>
<comment type="caution">
    <text evidence="3">The sequence shown here is derived from an EMBL/GenBank/DDBJ whole genome shotgun (WGS) entry which is preliminary data.</text>
</comment>
<evidence type="ECO:0000313" key="4">
    <source>
        <dbReference type="Proteomes" id="UP000286097"/>
    </source>
</evidence>